<dbReference type="PROSITE" id="PS00479">
    <property type="entry name" value="ZF_DAG_PE_1"/>
    <property type="match status" value="1"/>
</dbReference>
<gene>
    <name evidence="7" type="ORF">BOKJ2_LOCUS12613</name>
</gene>
<evidence type="ECO:0000256" key="2">
    <source>
        <dbReference type="ARBA" id="ARBA00022833"/>
    </source>
</evidence>
<dbReference type="Proteomes" id="UP000783686">
    <property type="component" value="Unassembled WGS sequence"/>
</dbReference>
<feature type="domain" description="Rho-GAP" evidence="6">
    <location>
        <begin position="302"/>
        <end position="486"/>
    </location>
</feature>
<dbReference type="OrthoDB" id="2218807at2759"/>
<dbReference type="EMBL" id="CAJFCW020000006">
    <property type="protein sequence ID" value="CAG9124335.1"/>
    <property type="molecule type" value="Genomic_DNA"/>
</dbReference>
<keyword evidence="1" id="KW-0479">Metal-binding</keyword>
<dbReference type="InterPro" id="IPR008936">
    <property type="entry name" value="Rho_GTPase_activation_prot"/>
</dbReference>
<dbReference type="SMART" id="SM00324">
    <property type="entry name" value="RhoGAP"/>
    <property type="match status" value="1"/>
</dbReference>
<dbReference type="InterPro" id="IPR000198">
    <property type="entry name" value="RhoGAP_dom"/>
</dbReference>
<evidence type="ECO:0000313" key="8">
    <source>
        <dbReference type="Proteomes" id="UP000614601"/>
    </source>
</evidence>
<accession>A0A811LII1</accession>
<feature type="compositionally biased region" description="Polar residues" evidence="4">
    <location>
        <begin position="517"/>
        <end position="527"/>
    </location>
</feature>
<evidence type="ECO:0000256" key="3">
    <source>
        <dbReference type="SAM" id="Coils"/>
    </source>
</evidence>
<evidence type="ECO:0000313" key="7">
    <source>
        <dbReference type="EMBL" id="CAD5228308.1"/>
    </source>
</evidence>
<name>A0A811LII1_9BILA</name>
<evidence type="ECO:0000256" key="4">
    <source>
        <dbReference type="SAM" id="MobiDB-lite"/>
    </source>
</evidence>
<evidence type="ECO:0008006" key="9">
    <source>
        <dbReference type="Google" id="ProtNLM"/>
    </source>
</evidence>
<dbReference type="PROSITE" id="PS50081">
    <property type="entry name" value="ZF_DAG_PE_2"/>
    <property type="match status" value="1"/>
</dbReference>
<organism evidence="7 8">
    <name type="scientific">Bursaphelenchus okinawaensis</name>
    <dbReference type="NCBI Taxonomy" id="465554"/>
    <lineage>
        <taxon>Eukaryota</taxon>
        <taxon>Metazoa</taxon>
        <taxon>Ecdysozoa</taxon>
        <taxon>Nematoda</taxon>
        <taxon>Chromadorea</taxon>
        <taxon>Rhabditida</taxon>
        <taxon>Tylenchina</taxon>
        <taxon>Tylenchomorpha</taxon>
        <taxon>Aphelenchoidea</taxon>
        <taxon>Aphelenchoididae</taxon>
        <taxon>Bursaphelenchus</taxon>
    </lineage>
</organism>
<dbReference type="GO" id="GO:0007266">
    <property type="term" value="P:Rho protein signal transduction"/>
    <property type="evidence" value="ECO:0007669"/>
    <property type="project" value="TreeGrafter"/>
</dbReference>
<dbReference type="GO" id="GO:0051256">
    <property type="term" value="P:mitotic spindle midzone assembly"/>
    <property type="evidence" value="ECO:0007669"/>
    <property type="project" value="TreeGrafter"/>
</dbReference>
<dbReference type="InterPro" id="IPR002219">
    <property type="entry name" value="PKC_DAG/PE"/>
</dbReference>
<feature type="domain" description="Phorbol-ester/DAG-type" evidence="5">
    <location>
        <begin position="240"/>
        <end position="289"/>
    </location>
</feature>
<dbReference type="Pfam" id="PF00620">
    <property type="entry name" value="RhoGAP"/>
    <property type="match status" value="1"/>
</dbReference>
<dbReference type="SMART" id="SM00109">
    <property type="entry name" value="C1"/>
    <property type="match status" value="1"/>
</dbReference>
<feature type="region of interest" description="Disordered" evidence="4">
    <location>
        <begin position="490"/>
        <end position="527"/>
    </location>
</feature>
<dbReference type="SUPFAM" id="SSF48350">
    <property type="entry name" value="GTPase activation domain, GAP"/>
    <property type="match status" value="1"/>
</dbReference>
<sequence>MSDSDVMEIDDGVENAKMILDNVNTEIAAYMLTLMAERDKYFNDILQLIDLAEELRKKCLAAEEKSTKLEAELKTLRKNVEAGNRNLVTKRKRRKVDAPDFTCSDLDETSDITMDDEEFSFHNVKVEKKPERVTFVKSEPQTQPKLSSCSTATDQSIACEYNVVAEYVEQKNNKFKGKKVRRSNSVPGYIEHDNNSALLTPVKPKATLERRTSLNVTSKSAEVTFVEDLEESDDFLGGKHHDMTQRRNFTNSLCAVCRRSISFGVIASKCQVCKLTFHQDCSRKNILPCMPRKAPKKQQKYAKLGEYCPDSRPMVPQIVGFCCVHIERSGTTLPIYQSPGNEEEVQRLLTTFLKKDKPPKLVDYGILTVAETVKRFLLSLKEPLVPLGYQEDMKQGLKGDSEMIQQIATLPQAHADTLVFLCRHLKRLGDGFEFQHKNLTVQMLSQAMAPVIFRADESNNILSNEDAIKLTTQIISLPYDDLQQMLGNESRLNRIPSDHLKRRRRSFQESPLPPQPSNSSGGSCRRR</sequence>
<dbReference type="PANTHER" id="PTHR46199:SF3">
    <property type="entry name" value="RAC GTPASE-ACTIVATING PROTEIN 1"/>
    <property type="match status" value="1"/>
</dbReference>
<dbReference type="GO" id="GO:0032154">
    <property type="term" value="C:cleavage furrow"/>
    <property type="evidence" value="ECO:0007669"/>
    <property type="project" value="TreeGrafter"/>
</dbReference>
<dbReference type="SUPFAM" id="SSF57889">
    <property type="entry name" value="Cysteine-rich domain"/>
    <property type="match status" value="1"/>
</dbReference>
<dbReference type="Proteomes" id="UP000614601">
    <property type="component" value="Unassembled WGS sequence"/>
</dbReference>
<dbReference type="InterPro" id="IPR046349">
    <property type="entry name" value="C1-like_sf"/>
</dbReference>
<dbReference type="PANTHER" id="PTHR46199">
    <property type="entry name" value="RAC GTPASE-ACTIVATING PROTEIN 1"/>
    <property type="match status" value="1"/>
</dbReference>
<comment type="caution">
    <text evidence="7">The sequence shown here is derived from an EMBL/GenBank/DDBJ whole genome shotgun (WGS) entry which is preliminary data.</text>
</comment>
<evidence type="ECO:0000259" key="5">
    <source>
        <dbReference type="PROSITE" id="PS50081"/>
    </source>
</evidence>
<reference evidence="7" key="1">
    <citation type="submission" date="2020-09" db="EMBL/GenBank/DDBJ databases">
        <authorList>
            <person name="Kikuchi T."/>
        </authorList>
    </citation>
    <scope>NUCLEOTIDE SEQUENCE</scope>
    <source>
        <strain evidence="7">SH1</strain>
    </source>
</reference>
<feature type="coiled-coil region" evidence="3">
    <location>
        <begin position="45"/>
        <end position="86"/>
    </location>
</feature>
<keyword evidence="3" id="KW-0175">Coiled coil</keyword>
<dbReference type="GO" id="GO:0097149">
    <property type="term" value="C:centralspindlin complex"/>
    <property type="evidence" value="ECO:0007669"/>
    <property type="project" value="TreeGrafter"/>
</dbReference>
<dbReference type="GO" id="GO:0000281">
    <property type="term" value="P:mitotic cytokinesis"/>
    <property type="evidence" value="ECO:0007669"/>
    <property type="project" value="TreeGrafter"/>
</dbReference>
<dbReference type="GO" id="GO:0030496">
    <property type="term" value="C:midbody"/>
    <property type="evidence" value="ECO:0007669"/>
    <property type="project" value="TreeGrafter"/>
</dbReference>
<dbReference type="Gene3D" id="3.30.60.20">
    <property type="match status" value="1"/>
</dbReference>
<dbReference type="EMBL" id="CAJFDH010000006">
    <property type="protein sequence ID" value="CAD5228308.1"/>
    <property type="molecule type" value="Genomic_DNA"/>
</dbReference>
<proteinExistence type="predicted"/>
<dbReference type="GO" id="GO:0005096">
    <property type="term" value="F:GTPase activator activity"/>
    <property type="evidence" value="ECO:0007669"/>
    <property type="project" value="TreeGrafter"/>
</dbReference>
<evidence type="ECO:0000256" key="1">
    <source>
        <dbReference type="ARBA" id="ARBA00022723"/>
    </source>
</evidence>
<dbReference type="GO" id="GO:0046872">
    <property type="term" value="F:metal ion binding"/>
    <property type="evidence" value="ECO:0007669"/>
    <property type="project" value="UniProtKB-KW"/>
</dbReference>
<dbReference type="GO" id="GO:0051233">
    <property type="term" value="C:spindle midzone"/>
    <property type="evidence" value="ECO:0007669"/>
    <property type="project" value="TreeGrafter"/>
</dbReference>
<dbReference type="AlphaFoldDB" id="A0A811LII1"/>
<dbReference type="Gene3D" id="1.10.555.10">
    <property type="entry name" value="Rho GTPase activation protein"/>
    <property type="match status" value="1"/>
</dbReference>
<dbReference type="PROSITE" id="PS50238">
    <property type="entry name" value="RHOGAP"/>
    <property type="match status" value="1"/>
</dbReference>
<keyword evidence="2" id="KW-0862">Zinc</keyword>
<evidence type="ECO:0000259" key="6">
    <source>
        <dbReference type="PROSITE" id="PS50238"/>
    </source>
</evidence>
<dbReference type="GO" id="GO:0005634">
    <property type="term" value="C:nucleus"/>
    <property type="evidence" value="ECO:0007669"/>
    <property type="project" value="TreeGrafter"/>
</dbReference>
<keyword evidence="8" id="KW-1185">Reference proteome</keyword>
<protein>
    <recommendedName>
        <fullName evidence="9">Rho-GAP domain-containing protein</fullName>
    </recommendedName>
</protein>